<protein>
    <submittedName>
        <fullName evidence="3">Uncharacterized protein</fullName>
    </submittedName>
</protein>
<feature type="region of interest" description="Disordered" evidence="2">
    <location>
        <begin position="74"/>
        <end position="121"/>
    </location>
</feature>
<sequence>MASFWDEFKDLFKTDSQRAEERQQALNDALEAEKGLAEQLAALDREYRESLPAEPEYDLDKLFPEDLGLEKVDYTPETDEQLAQRAQTGVDYEKSEERKGLEDAFRTSSSELNERADEAERTLREDYEQLGELYAELRKQTENDALRRGLGRSSIKTGALSDLDTDRANAENASKAAYDAEMAEVGAQLDALRKEQDAALEQLDLKYAAELEERIAELKEERDATAKKYAEYNNKVAEKEQEYAVQREEDIADFLAEREKERLERE</sequence>
<feature type="compositionally biased region" description="Basic and acidic residues" evidence="2">
    <location>
        <begin position="91"/>
        <end position="105"/>
    </location>
</feature>
<feature type="compositionally biased region" description="Basic and acidic residues" evidence="2">
    <location>
        <begin position="112"/>
        <end position="121"/>
    </location>
</feature>
<proteinExistence type="predicted"/>
<keyword evidence="1" id="KW-0175">Coiled coil</keyword>
<dbReference type="Proteomes" id="UP000824088">
    <property type="component" value="Unassembled WGS sequence"/>
</dbReference>
<reference evidence="3" key="1">
    <citation type="submission" date="2020-10" db="EMBL/GenBank/DDBJ databases">
        <authorList>
            <person name="Gilroy R."/>
        </authorList>
    </citation>
    <scope>NUCLEOTIDE SEQUENCE</scope>
    <source>
        <strain evidence="3">1063</strain>
    </source>
</reference>
<reference evidence="3" key="2">
    <citation type="journal article" date="2021" name="PeerJ">
        <title>Extensive microbial diversity within the chicken gut microbiome revealed by metagenomics and culture.</title>
        <authorList>
            <person name="Gilroy R."/>
            <person name="Ravi A."/>
            <person name="Getino M."/>
            <person name="Pursley I."/>
            <person name="Horton D.L."/>
            <person name="Alikhan N.F."/>
            <person name="Baker D."/>
            <person name="Gharbi K."/>
            <person name="Hall N."/>
            <person name="Watson M."/>
            <person name="Adriaenssens E.M."/>
            <person name="Foster-Nyarko E."/>
            <person name="Jarju S."/>
            <person name="Secka A."/>
            <person name="Antonio M."/>
            <person name="Oren A."/>
            <person name="Chaudhuri R.R."/>
            <person name="La Ragione R."/>
            <person name="Hildebrand F."/>
            <person name="Pallen M.J."/>
        </authorList>
    </citation>
    <scope>NUCLEOTIDE SEQUENCE</scope>
    <source>
        <strain evidence="3">1063</strain>
    </source>
</reference>
<comment type="caution">
    <text evidence="3">The sequence shown here is derived from an EMBL/GenBank/DDBJ whole genome shotgun (WGS) entry which is preliminary data.</text>
</comment>
<accession>A0A9D1HU66</accession>
<evidence type="ECO:0000313" key="3">
    <source>
        <dbReference type="EMBL" id="HIU21385.1"/>
    </source>
</evidence>
<evidence type="ECO:0000256" key="1">
    <source>
        <dbReference type="SAM" id="Coils"/>
    </source>
</evidence>
<feature type="coiled-coil region" evidence="1">
    <location>
        <begin position="175"/>
        <end position="249"/>
    </location>
</feature>
<dbReference type="AlphaFoldDB" id="A0A9D1HU66"/>
<evidence type="ECO:0000256" key="2">
    <source>
        <dbReference type="SAM" id="MobiDB-lite"/>
    </source>
</evidence>
<gene>
    <name evidence="3" type="ORF">IAD51_04045</name>
</gene>
<dbReference type="EMBL" id="DVMN01000071">
    <property type="protein sequence ID" value="HIU21385.1"/>
    <property type="molecule type" value="Genomic_DNA"/>
</dbReference>
<dbReference type="Pfam" id="PF25588">
    <property type="entry name" value="DUF7934"/>
    <property type="match status" value="1"/>
</dbReference>
<name>A0A9D1HU66_9FIRM</name>
<organism evidence="3 4">
    <name type="scientific">Candidatus Limadaptatus stercorigallinarum</name>
    <dbReference type="NCBI Taxonomy" id="2840845"/>
    <lineage>
        <taxon>Bacteria</taxon>
        <taxon>Bacillati</taxon>
        <taxon>Bacillota</taxon>
        <taxon>Clostridia</taxon>
        <taxon>Eubacteriales</taxon>
        <taxon>Candidatus Limadaptatus</taxon>
    </lineage>
</organism>
<evidence type="ECO:0000313" key="4">
    <source>
        <dbReference type="Proteomes" id="UP000824088"/>
    </source>
</evidence>
<dbReference type="InterPro" id="IPR057694">
    <property type="entry name" value="DUF7934"/>
</dbReference>